<dbReference type="Gene3D" id="3.60.21.10">
    <property type="match status" value="1"/>
</dbReference>
<dbReference type="PANTHER" id="PTHR11668:SF506">
    <property type="entry name" value="SERINE_THREONINE-PROTEIN PHOSPHATASE"/>
    <property type="match status" value="1"/>
</dbReference>
<dbReference type="Proteomes" id="UP000829354">
    <property type="component" value="Chromosome I"/>
</dbReference>
<dbReference type="SUPFAM" id="SSF49354">
    <property type="entry name" value="PapD-like"/>
    <property type="match status" value="1"/>
</dbReference>
<reference evidence="1 2" key="1">
    <citation type="submission" date="2022-04" db="EMBL/GenBank/DDBJ databases">
        <title>Chromosome-level reference genomes for two strains of Caenorhabditis briggsae: an improved platform for comparative genomics.</title>
        <authorList>
            <person name="Stevens L."/>
            <person name="Andersen E."/>
        </authorList>
    </citation>
    <scope>NUCLEOTIDE SEQUENCE [LARGE SCALE GENOMIC DNA]</scope>
    <source>
        <strain evidence="1">VX34</strain>
        <tissue evidence="1">Whole-organism</tissue>
    </source>
</reference>
<dbReference type="AlphaFoldDB" id="A0AAE9E3T3"/>
<organism evidence="1 2">
    <name type="scientific">Caenorhabditis briggsae</name>
    <dbReference type="NCBI Taxonomy" id="6238"/>
    <lineage>
        <taxon>Eukaryota</taxon>
        <taxon>Metazoa</taxon>
        <taxon>Ecdysozoa</taxon>
        <taxon>Nematoda</taxon>
        <taxon>Chromadorea</taxon>
        <taxon>Rhabditida</taxon>
        <taxon>Rhabditina</taxon>
        <taxon>Rhabditomorpha</taxon>
        <taxon>Rhabditoidea</taxon>
        <taxon>Rhabditidae</taxon>
        <taxon>Peloderinae</taxon>
        <taxon>Caenorhabditis</taxon>
    </lineage>
</organism>
<dbReference type="InterPro" id="IPR050341">
    <property type="entry name" value="PP1_catalytic_subunit"/>
</dbReference>
<evidence type="ECO:0000313" key="2">
    <source>
        <dbReference type="Proteomes" id="UP000829354"/>
    </source>
</evidence>
<dbReference type="InterPro" id="IPR029052">
    <property type="entry name" value="Metallo-depent_PP-like"/>
</dbReference>
<dbReference type="InterPro" id="IPR008962">
    <property type="entry name" value="PapD-like_sf"/>
</dbReference>
<proteinExistence type="predicted"/>
<sequence>MQESQDENSYIHKQYVVLDQTFVVFDIDQPKNACQKLRLNRLAGVGPIYWRFQTNAPTRYIVSPNHGIMRDDDPVEVTITLYQNRFRPRHEIFLQAAPVSENGNFDPKSIFETTETAQVTYLDLGTTVMKIESALESSKSTTDLHQALDASASVGADRVDQLQSILNLTQYDTEQLVTNINQAKQLKITLDAQLEERKRSVEEYKSRLNMLEGSYMRKSAECKWLQSVIDRLKWWSPGNCQKLFLETELIELCYRAREQFWKSPVKLDIEAPVNICGDIHGQFEDLLAMFELMHPPPTNK</sequence>
<dbReference type="InterPro" id="IPR013783">
    <property type="entry name" value="Ig-like_fold"/>
</dbReference>
<dbReference type="EMBL" id="CP092620">
    <property type="protein sequence ID" value="UMM14574.1"/>
    <property type="molecule type" value="Genomic_DNA"/>
</dbReference>
<gene>
    <name evidence="1" type="ORF">L5515_002319</name>
</gene>
<dbReference type="SUPFAM" id="SSF56300">
    <property type="entry name" value="Metallo-dependent phosphatases"/>
    <property type="match status" value="1"/>
</dbReference>
<dbReference type="Gene3D" id="2.60.40.10">
    <property type="entry name" value="Immunoglobulins"/>
    <property type="match status" value="1"/>
</dbReference>
<keyword evidence="2" id="KW-1185">Reference proteome</keyword>
<protein>
    <submittedName>
        <fullName evidence="1">Uncharacterized protein</fullName>
    </submittedName>
</protein>
<accession>A0AAE9E3T3</accession>
<name>A0AAE9E3T3_CAEBR</name>
<evidence type="ECO:0000313" key="1">
    <source>
        <dbReference type="EMBL" id="UMM14574.1"/>
    </source>
</evidence>
<dbReference type="PANTHER" id="PTHR11668">
    <property type="entry name" value="SERINE/THREONINE PROTEIN PHOSPHATASE"/>
    <property type="match status" value="1"/>
</dbReference>